<comment type="caution">
    <text evidence="16">The sequence shown here is derived from an EMBL/GenBank/DDBJ whole genome shotgun (WGS) entry which is preliminary data.</text>
</comment>
<evidence type="ECO:0000259" key="15">
    <source>
        <dbReference type="SMART" id="SM00936"/>
    </source>
</evidence>
<evidence type="ECO:0000256" key="2">
    <source>
        <dbReference type="ARBA" id="ARBA00004752"/>
    </source>
</evidence>
<dbReference type="PRINTS" id="PR00725">
    <property type="entry name" value="DADACBPTASE1"/>
</dbReference>
<dbReference type="PANTHER" id="PTHR21581:SF6">
    <property type="entry name" value="TRAFFICKING PROTEIN PARTICLE COMPLEX SUBUNIT 12"/>
    <property type="match status" value="1"/>
</dbReference>
<evidence type="ECO:0000313" key="16">
    <source>
        <dbReference type="EMBL" id="GAA0443962.1"/>
    </source>
</evidence>
<organism evidence="16 17">
    <name type="scientific">Lentibacillus halophilus</name>
    <dbReference type="NCBI Taxonomy" id="295065"/>
    <lineage>
        <taxon>Bacteria</taxon>
        <taxon>Bacillati</taxon>
        <taxon>Bacillota</taxon>
        <taxon>Bacilli</taxon>
        <taxon>Bacillales</taxon>
        <taxon>Bacillaceae</taxon>
        <taxon>Lentibacillus</taxon>
    </lineage>
</organism>
<feature type="signal peptide" evidence="14">
    <location>
        <begin position="1"/>
        <end position="24"/>
    </location>
</feature>
<keyword evidence="11" id="KW-0961">Cell wall biogenesis/degradation</keyword>
<evidence type="ECO:0000313" key="17">
    <source>
        <dbReference type="Proteomes" id="UP001501459"/>
    </source>
</evidence>
<evidence type="ECO:0000256" key="3">
    <source>
        <dbReference type="ARBA" id="ARBA00007164"/>
    </source>
</evidence>
<keyword evidence="6" id="KW-0645">Protease</keyword>
<dbReference type="InterPro" id="IPR012338">
    <property type="entry name" value="Beta-lactam/transpept-like"/>
</dbReference>
<dbReference type="InterPro" id="IPR018044">
    <property type="entry name" value="Peptidase_S11"/>
</dbReference>
<accession>A0ABN0ZDM2</accession>
<dbReference type="InterPro" id="IPR001967">
    <property type="entry name" value="Peptidase_S11_N"/>
</dbReference>
<dbReference type="GO" id="GO:0004180">
    <property type="term" value="F:carboxypeptidase activity"/>
    <property type="evidence" value="ECO:0007669"/>
    <property type="project" value="UniProtKB-KW"/>
</dbReference>
<comment type="pathway">
    <text evidence="2">Cell wall biogenesis; peptidoglycan biosynthesis.</text>
</comment>
<keyword evidence="10" id="KW-0573">Peptidoglycan synthesis</keyword>
<dbReference type="SUPFAM" id="SSF56601">
    <property type="entry name" value="beta-lactamase/transpeptidase-like"/>
    <property type="match status" value="1"/>
</dbReference>
<evidence type="ECO:0000256" key="7">
    <source>
        <dbReference type="ARBA" id="ARBA00022729"/>
    </source>
</evidence>
<comment type="function">
    <text evidence="1">Removes C-terminal D-alanyl residues from sugar-peptide cell wall precursors.</text>
</comment>
<evidence type="ECO:0000256" key="6">
    <source>
        <dbReference type="ARBA" id="ARBA00022670"/>
    </source>
</evidence>
<keyword evidence="7 14" id="KW-0732">Signal</keyword>
<comment type="catalytic activity">
    <reaction evidence="12">
        <text>Preferential cleavage: (Ac)2-L-Lys-D-Ala-|-D-Ala. Also transpeptidation of peptidyl-alanyl moieties that are N-acyl substituents of D-alanine.</text>
        <dbReference type="EC" id="3.4.16.4"/>
    </reaction>
</comment>
<dbReference type="EMBL" id="BAAADM010000054">
    <property type="protein sequence ID" value="GAA0443962.1"/>
    <property type="molecule type" value="Genomic_DNA"/>
</dbReference>
<reference evidence="16 17" key="1">
    <citation type="journal article" date="2019" name="Int. J. Syst. Evol. Microbiol.">
        <title>The Global Catalogue of Microorganisms (GCM) 10K type strain sequencing project: providing services to taxonomists for standard genome sequencing and annotation.</title>
        <authorList>
            <consortium name="The Broad Institute Genomics Platform"/>
            <consortium name="The Broad Institute Genome Sequencing Center for Infectious Disease"/>
            <person name="Wu L."/>
            <person name="Ma J."/>
        </authorList>
    </citation>
    <scope>NUCLEOTIDE SEQUENCE [LARGE SCALE GENOMIC DNA]</scope>
    <source>
        <strain evidence="16 17">JCM 12149</strain>
    </source>
</reference>
<dbReference type="EC" id="3.4.16.4" evidence="4"/>
<evidence type="ECO:0000256" key="12">
    <source>
        <dbReference type="ARBA" id="ARBA00034000"/>
    </source>
</evidence>
<keyword evidence="9" id="KW-0133">Cell shape</keyword>
<evidence type="ECO:0000256" key="14">
    <source>
        <dbReference type="SAM" id="SignalP"/>
    </source>
</evidence>
<dbReference type="Gene3D" id="2.60.410.10">
    <property type="entry name" value="D-Ala-D-Ala carboxypeptidase, C-terminal domain"/>
    <property type="match status" value="1"/>
</dbReference>
<evidence type="ECO:0000256" key="5">
    <source>
        <dbReference type="ARBA" id="ARBA00022645"/>
    </source>
</evidence>
<evidence type="ECO:0000256" key="11">
    <source>
        <dbReference type="ARBA" id="ARBA00023316"/>
    </source>
</evidence>
<dbReference type="InterPro" id="IPR037167">
    <property type="entry name" value="Peptidase_S11_C_sf"/>
</dbReference>
<gene>
    <name evidence="16" type="primary">dacF</name>
    <name evidence="16" type="ORF">GCM10008983_21550</name>
</gene>
<sequence length="393" mass="43550">MKTFVLLTGIVFFNFVMPGTSVFAEDDDQNGEGEQELNLVPDAKSAILMERDTGKVLYKKNTDEELAPASMTKIMTLLLIMEALDNGEIEKDETIRVSERAASMGGSQIFLEKGEEMSVDDLLKGIAIASANDASVALAERIAGSEKAFVKKMNQKADTLGLNNTQFQNSTGLPADNHYSTARDMALISKELLTYESVTNYTSIYEDYLRKGEENEFWLVNTNRLVKFYPGVDGLKTGYTNEAKYCLTATAEKNDMRMIAVVMGAETTKKRNAAISKMLDYSFNHYETENLYDKGDTVTTIDFLKSEQQTVDVAVSQSVSTIHEKGEADKHVTTSTEMDADLTLPLQKGDQVGRLVVKNDGKTLSTTPLTITDDVDKASYITLLKRTVQNMVR</sequence>
<dbReference type="Pfam" id="PF00768">
    <property type="entry name" value="Peptidase_S11"/>
    <property type="match status" value="1"/>
</dbReference>
<evidence type="ECO:0000256" key="10">
    <source>
        <dbReference type="ARBA" id="ARBA00022984"/>
    </source>
</evidence>
<protein>
    <recommendedName>
        <fullName evidence="4">serine-type D-Ala-D-Ala carboxypeptidase</fullName>
        <ecNumber evidence="4">3.4.16.4</ecNumber>
    </recommendedName>
</protein>
<dbReference type="RefSeq" id="WP_343753000.1">
    <property type="nucleotide sequence ID" value="NZ_BAAADM010000054.1"/>
</dbReference>
<proteinExistence type="inferred from homology"/>
<dbReference type="Proteomes" id="UP001501459">
    <property type="component" value="Unassembled WGS sequence"/>
</dbReference>
<dbReference type="Pfam" id="PF07943">
    <property type="entry name" value="PBP5_C"/>
    <property type="match status" value="1"/>
</dbReference>
<dbReference type="InterPro" id="IPR012907">
    <property type="entry name" value="Peptidase_S11_C"/>
</dbReference>
<keyword evidence="8" id="KW-0378">Hydrolase</keyword>
<dbReference type="Gene3D" id="3.40.710.10">
    <property type="entry name" value="DD-peptidase/beta-lactamase superfamily"/>
    <property type="match status" value="1"/>
</dbReference>
<evidence type="ECO:0000256" key="13">
    <source>
        <dbReference type="RuleBase" id="RU004016"/>
    </source>
</evidence>
<keyword evidence="5 16" id="KW-0121">Carboxypeptidase</keyword>
<keyword evidence="17" id="KW-1185">Reference proteome</keyword>
<evidence type="ECO:0000256" key="1">
    <source>
        <dbReference type="ARBA" id="ARBA00003217"/>
    </source>
</evidence>
<dbReference type="SMART" id="SM00936">
    <property type="entry name" value="PBP5_C"/>
    <property type="match status" value="1"/>
</dbReference>
<evidence type="ECO:0000256" key="4">
    <source>
        <dbReference type="ARBA" id="ARBA00012448"/>
    </source>
</evidence>
<evidence type="ECO:0000256" key="9">
    <source>
        <dbReference type="ARBA" id="ARBA00022960"/>
    </source>
</evidence>
<dbReference type="InterPro" id="IPR015956">
    <property type="entry name" value="Peniciliin-bd_prot_C_sf"/>
</dbReference>
<feature type="chain" id="PRO_5046177951" description="serine-type D-Ala-D-Ala carboxypeptidase" evidence="14">
    <location>
        <begin position="25"/>
        <end position="393"/>
    </location>
</feature>
<feature type="domain" description="Peptidase S11 D-Ala-D-Ala carboxypeptidase A C-terminal" evidence="15">
    <location>
        <begin position="286"/>
        <end position="377"/>
    </location>
</feature>
<evidence type="ECO:0000256" key="8">
    <source>
        <dbReference type="ARBA" id="ARBA00022801"/>
    </source>
</evidence>
<dbReference type="PANTHER" id="PTHR21581">
    <property type="entry name" value="D-ALANYL-D-ALANINE CARBOXYPEPTIDASE"/>
    <property type="match status" value="1"/>
</dbReference>
<dbReference type="SUPFAM" id="SSF69189">
    <property type="entry name" value="Penicillin-binding protein associated domain"/>
    <property type="match status" value="1"/>
</dbReference>
<comment type="similarity">
    <text evidence="3 13">Belongs to the peptidase S11 family.</text>
</comment>
<name>A0ABN0ZDM2_9BACI</name>